<name>A0A9P0J3W1_APHGO</name>
<dbReference type="AlphaFoldDB" id="A0A9P0J3W1"/>
<gene>
    <name evidence="1" type="ORF">APHIGO_LOCUS6998</name>
</gene>
<proteinExistence type="predicted"/>
<sequence>MFSFNNILLPLNKVPSYFIVCLSYLDNLSSSDNMGNVFFENFVRFPFLCKICLHLLFILAYSKSGSRDLY</sequence>
<dbReference type="EMBL" id="OU899035">
    <property type="protein sequence ID" value="CAH1726034.1"/>
    <property type="molecule type" value="Genomic_DNA"/>
</dbReference>
<evidence type="ECO:0000313" key="1">
    <source>
        <dbReference type="EMBL" id="CAH1726034.1"/>
    </source>
</evidence>
<evidence type="ECO:0000313" key="2">
    <source>
        <dbReference type="Proteomes" id="UP001154329"/>
    </source>
</evidence>
<accession>A0A9P0J3W1</accession>
<reference evidence="1" key="2">
    <citation type="submission" date="2022-10" db="EMBL/GenBank/DDBJ databases">
        <authorList>
            <consortium name="ENA_rothamsted_submissions"/>
            <consortium name="culmorum"/>
            <person name="King R."/>
        </authorList>
    </citation>
    <scope>NUCLEOTIDE SEQUENCE</scope>
</reference>
<protein>
    <submittedName>
        <fullName evidence="1">Uncharacterized protein</fullName>
    </submittedName>
</protein>
<reference evidence="1" key="1">
    <citation type="submission" date="2022-02" db="EMBL/GenBank/DDBJ databases">
        <authorList>
            <person name="King R."/>
        </authorList>
    </citation>
    <scope>NUCLEOTIDE SEQUENCE</scope>
</reference>
<organism evidence="1 2">
    <name type="scientific">Aphis gossypii</name>
    <name type="common">Cotton aphid</name>
    <dbReference type="NCBI Taxonomy" id="80765"/>
    <lineage>
        <taxon>Eukaryota</taxon>
        <taxon>Metazoa</taxon>
        <taxon>Ecdysozoa</taxon>
        <taxon>Arthropoda</taxon>
        <taxon>Hexapoda</taxon>
        <taxon>Insecta</taxon>
        <taxon>Pterygota</taxon>
        <taxon>Neoptera</taxon>
        <taxon>Paraneoptera</taxon>
        <taxon>Hemiptera</taxon>
        <taxon>Sternorrhyncha</taxon>
        <taxon>Aphidomorpha</taxon>
        <taxon>Aphidoidea</taxon>
        <taxon>Aphididae</taxon>
        <taxon>Aphidini</taxon>
        <taxon>Aphis</taxon>
        <taxon>Aphis</taxon>
    </lineage>
</organism>
<dbReference type="Proteomes" id="UP001154329">
    <property type="component" value="Chromosome 2"/>
</dbReference>
<keyword evidence="2" id="KW-1185">Reference proteome</keyword>